<feature type="chain" id="PRO_5030099535" evidence="1">
    <location>
        <begin position="28"/>
        <end position="247"/>
    </location>
</feature>
<dbReference type="RefSeq" id="WP_162851209.1">
    <property type="nucleotide sequence ID" value="NZ_MWIN01000037.1"/>
</dbReference>
<reference evidence="2 3" key="1">
    <citation type="submission" date="2019-03" db="EMBL/GenBank/DDBJ databases">
        <title>Genomic Encyclopedia of Type Strains, Phase IV (KMG-IV): sequencing the most valuable type-strain genomes for metagenomic binning, comparative biology and taxonomic classification.</title>
        <authorList>
            <person name="Goeker M."/>
        </authorList>
    </citation>
    <scope>NUCLEOTIDE SEQUENCE [LARGE SCALE GENOMIC DNA]</scope>
    <source>
        <strain evidence="2 3">DSM 26377</strain>
    </source>
</reference>
<dbReference type="PROSITE" id="PS00018">
    <property type="entry name" value="EF_HAND_1"/>
    <property type="match status" value="1"/>
</dbReference>
<dbReference type="InterPro" id="IPR018247">
    <property type="entry name" value="EF_Hand_1_Ca_BS"/>
</dbReference>
<evidence type="ECO:0000313" key="3">
    <source>
        <dbReference type="Proteomes" id="UP000295341"/>
    </source>
</evidence>
<dbReference type="EMBL" id="SOBT01000009">
    <property type="protein sequence ID" value="TDU28465.1"/>
    <property type="molecule type" value="Genomic_DNA"/>
</dbReference>
<comment type="caution">
    <text evidence="2">The sequence shown here is derived from an EMBL/GenBank/DDBJ whole genome shotgun (WGS) entry which is preliminary data.</text>
</comment>
<organism evidence="2 3">
    <name type="scientific">Panacagrimonas perspica</name>
    <dbReference type="NCBI Taxonomy" id="381431"/>
    <lineage>
        <taxon>Bacteria</taxon>
        <taxon>Pseudomonadati</taxon>
        <taxon>Pseudomonadota</taxon>
        <taxon>Gammaproteobacteria</taxon>
        <taxon>Nevskiales</taxon>
        <taxon>Nevskiaceae</taxon>
        <taxon>Panacagrimonas</taxon>
    </lineage>
</organism>
<keyword evidence="1" id="KW-0732">Signal</keyword>
<gene>
    <name evidence="2" type="ORF">DFR24_2837</name>
</gene>
<name>A0A4R7P3X5_9GAMM</name>
<dbReference type="InterPro" id="IPR010239">
    <property type="entry name" value="CHP02001"/>
</dbReference>
<feature type="signal peptide" evidence="1">
    <location>
        <begin position="1"/>
        <end position="27"/>
    </location>
</feature>
<proteinExistence type="predicted"/>
<sequence length="247" mass="26552">MKSYPLSRWTAGLGLCGASLVAPVALAATTGHVGVFSEYVFRGIVANGGVAVQGGIDHVGDSGLLAGVWATNTAAFGGSELDLYAGYLHKFSDTVMADVGALYYVLSEDKESPLYDVDGDGTIDQTDLDTLEFFATLFAGPVKLQAYYSDDYVGTDEEAFYYTATYTHKVNDTISVAGQVGYTHGDGAEYFYGDKYIDYSVMLNKTIREGLVFSLGFVDTNLKDEGAFVATEDEPKVMISAKQTFTF</sequence>
<accession>A0A4R7P3X5</accession>
<evidence type="ECO:0000256" key="1">
    <source>
        <dbReference type="SAM" id="SignalP"/>
    </source>
</evidence>
<keyword evidence="3" id="KW-1185">Reference proteome</keyword>
<dbReference type="NCBIfam" id="TIGR02001">
    <property type="entry name" value="gcw_chp"/>
    <property type="match status" value="1"/>
</dbReference>
<dbReference type="Pfam" id="PF09694">
    <property type="entry name" value="Gcw_chp"/>
    <property type="match status" value="1"/>
</dbReference>
<dbReference type="Proteomes" id="UP000295341">
    <property type="component" value="Unassembled WGS sequence"/>
</dbReference>
<dbReference type="SUPFAM" id="SSF56935">
    <property type="entry name" value="Porins"/>
    <property type="match status" value="1"/>
</dbReference>
<evidence type="ECO:0000313" key="2">
    <source>
        <dbReference type="EMBL" id="TDU28465.1"/>
    </source>
</evidence>
<dbReference type="AlphaFoldDB" id="A0A4R7P3X5"/>
<protein>
    <submittedName>
        <fullName evidence="2">Uncharacterized protein (TIGR02001 family)</fullName>
    </submittedName>
</protein>